<sequence>DIVLKCIQLFLKGTSCGRDGLRVQHLLDAMCGEGSPVARDLLDGGIRLMTVCTIWRGLVTKVAMKEDGKDVAKYLNNFQFGVLISGGAEAVLHSANMV</sequence>
<feature type="non-terminal residue" evidence="1">
    <location>
        <position position="98"/>
    </location>
</feature>
<dbReference type="EMBL" id="LXQA010194013">
    <property type="protein sequence ID" value="MCI32267.1"/>
    <property type="molecule type" value="Genomic_DNA"/>
</dbReference>
<accession>A0A392R7R0</accession>
<dbReference type="AlphaFoldDB" id="A0A392R7R0"/>
<protein>
    <submittedName>
        <fullName evidence="1">Uncharacterized protein</fullName>
    </submittedName>
</protein>
<proteinExistence type="predicted"/>
<name>A0A392R7R0_9FABA</name>
<comment type="caution">
    <text evidence="1">The sequence shown here is derived from an EMBL/GenBank/DDBJ whole genome shotgun (WGS) entry which is preliminary data.</text>
</comment>
<evidence type="ECO:0000313" key="1">
    <source>
        <dbReference type="EMBL" id="MCI32267.1"/>
    </source>
</evidence>
<reference evidence="1 2" key="1">
    <citation type="journal article" date="2018" name="Front. Plant Sci.">
        <title>Red Clover (Trifolium pratense) and Zigzag Clover (T. medium) - A Picture of Genomic Similarities and Differences.</title>
        <authorList>
            <person name="Dluhosova J."/>
            <person name="Istvanek J."/>
            <person name="Nedelnik J."/>
            <person name="Repkova J."/>
        </authorList>
    </citation>
    <scope>NUCLEOTIDE SEQUENCE [LARGE SCALE GENOMIC DNA]</scope>
    <source>
        <strain evidence="2">cv. 10/8</strain>
        <tissue evidence="1">Leaf</tissue>
    </source>
</reference>
<feature type="non-terminal residue" evidence="1">
    <location>
        <position position="1"/>
    </location>
</feature>
<organism evidence="1 2">
    <name type="scientific">Trifolium medium</name>
    <dbReference type="NCBI Taxonomy" id="97028"/>
    <lineage>
        <taxon>Eukaryota</taxon>
        <taxon>Viridiplantae</taxon>
        <taxon>Streptophyta</taxon>
        <taxon>Embryophyta</taxon>
        <taxon>Tracheophyta</taxon>
        <taxon>Spermatophyta</taxon>
        <taxon>Magnoliopsida</taxon>
        <taxon>eudicotyledons</taxon>
        <taxon>Gunneridae</taxon>
        <taxon>Pentapetalae</taxon>
        <taxon>rosids</taxon>
        <taxon>fabids</taxon>
        <taxon>Fabales</taxon>
        <taxon>Fabaceae</taxon>
        <taxon>Papilionoideae</taxon>
        <taxon>50 kb inversion clade</taxon>
        <taxon>NPAAA clade</taxon>
        <taxon>Hologalegina</taxon>
        <taxon>IRL clade</taxon>
        <taxon>Trifolieae</taxon>
        <taxon>Trifolium</taxon>
    </lineage>
</organism>
<evidence type="ECO:0000313" key="2">
    <source>
        <dbReference type="Proteomes" id="UP000265520"/>
    </source>
</evidence>
<keyword evidence="2" id="KW-1185">Reference proteome</keyword>
<dbReference type="Proteomes" id="UP000265520">
    <property type="component" value="Unassembled WGS sequence"/>
</dbReference>